<evidence type="ECO:0000259" key="6">
    <source>
        <dbReference type="Pfam" id="PF13407"/>
    </source>
</evidence>
<dbReference type="RefSeq" id="WP_238726738.1">
    <property type="nucleotide sequence ID" value="NZ_JAHQCX010000005.1"/>
</dbReference>
<evidence type="ECO:0000256" key="2">
    <source>
        <dbReference type="ARBA" id="ARBA00007639"/>
    </source>
</evidence>
<keyword evidence="8" id="KW-1185">Reference proteome</keyword>
<dbReference type="EMBL" id="JAHQCX010000005">
    <property type="protein sequence ID" value="MBU9726355.1"/>
    <property type="molecule type" value="Genomic_DNA"/>
</dbReference>
<protein>
    <submittedName>
        <fullName evidence="7">Substrate-binding domain-containing protein</fullName>
    </submittedName>
</protein>
<dbReference type="PANTHER" id="PTHR46847">
    <property type="entry name" value="D-ALLOSE-BINDING PERIPLASMIC PROTEIN-RELATED"/>
    <property type="match status" value="1"/>
</dbReference>
<dbReference type="SUPFAM" id="SSF53822">
    <property type="entry name" value="Periplasmic binding protein-like I"/>
    <property type="match status" value="1"/>
</dbReference>
<feature type="region of interest" description="Disordered" evidence="4">
    <location>
        <begin position="29"/>
        <end position="67"/>
    </location>
</feature>
<dbReference type="PROSITE" id="PS51257">
    <property type="entry name" value="PROKAR_LIPOPROTEIN"/>
    <property type="match status" value="1"/>
</dbReference>
<sequence length="363" mass="38079">MKNMKKGLALLLAGVMVFGMTACGAKEEAPADAAAPEPAKTEAPAKAETPAPAATDAAAPADSSSDVVADVNGDGKITIGYISKNLVDPFHAPINAAAQEIFDQMKKDGKIDDWTGVLDGETDPNKQIDRADECITKNCDMVIILPAEATASDPAVTKMADAGIHVIVVNSKTDSTDKVAVSYCGSDDVYAGELLAKWVIEQVPDGGKYAHCQGIIGNSAQIQRGEGLANTMKDHPEFESVGDFPCDWAADKAANVATDMMNKYGDDLKAIICDNDDMSSAAQRACNDAGRKDIVCVGVDGNQKPLEMVKAGEMGATVLQDGVGQVKAAVSVIDAIIAGQPFEKENIVPFVLVTKDNVDQYLK</sequence>
<proteinExistence type="inferred from homology"/>
<evidence type="ECO:0000256" key="1">
    <source>
        <dbReference type="ARBA" id="ARBA00004196"/>
    </source>
</evidence>
<reference evidence="7 8" key="1">
    <citation type="submission" date="2021-06" db="EMBL/GenBank/DDBJ databases">
        <title>Description of novel taxa of the family Lachnospiraceae.</title>
        <authorList>
            <person name="Chaplin A.V."/>
            <person name="Sokolova S.R."/>
            <person name="Pikina A.P."/>
            <person name="Korzhanova M."/>
            <person name="Belova V."/>
            <person name="Korostin D."/>
            <person name="Efimov B.A."/>
        </authorList>
    </citation>
    <scope>NUCLEOTIDE SEQUENCE [LARGE SCALE GENOMIC DNA]</scope>
    <source>
        <strain evidence="7 8">ASD4241</strain>
    </source>
</reference>
<evidence type="ECO:0000313" key="8">
    <source>
        <dbReference type="Proteomes" id="UP001314681"/>
    </source>
</evidence>
<feature type="domain" description="Periplasmic binding protein" evidence="6">
    <location>
        <begin position="79"/>
        <end position="340"/>
    </location>
</feature>
<comment type="subcellular location">
    <subcellularLocation>
        <location evidence="1">Cell envelope</location>
    </subcellularLocation>
</comment>
<gene>
    <name evidence="7" type="ORF">KTH90_10035</name>
</gene>
<keyword evidence="3 5" id="KW-0732">Signal</keyword>
<evidence type="ECO:0000256" key="5">
    <source>
        <dbReference type="SAM" id="SignalP"/>
    </source>
</evidence>
<evidence type="ECO:0000313" key="7">
    <source>
        <dbReference type="EMBL" id="MBU9726355.1"/>
    </source>
</evidence>
<comment type="caution">
    <text evidence="7">The sequence shown here is derived from an EMBL/GenBank/DDBJ whole genome shotgun (WGS) entry which is preliminary data.</text>
</comment>
<feature type="signal peptide" evidence="5">
    <location>
        <begin position="1"/>
        <end position="25"/>
    </location>
</feature>
<dbReference type="PANTHER" id="PTHR46847:SF1">
    <property type="entry name" value="D-ALLOSE-BINDING PERIPLASMIC PROTEIN-RELATED"/>
    <property type="match status" value="1"/>
</dbReference>
<evidence type="ECO:0000256" key="4">
    <source>
        <dbReference type="SAM" id="MobiDB-lite"/>
    </source>
</evidence>
<dbReference type="Gene3D" id="3.40.50.2300">
    <property type="match status" value="2"/>
</dbReference>
<comment type="similarity">
    <text evidence="2">Belongs to the bacterial solute-binding protein 2 family.</text>
</comment>
<name>A0ABS6K770_9FIRM</name>
<feature type="chain" id="PRO_5046700611" evidence="5">
    <location>
        <begin position="26"/>
        <end position="363"/>
    </location>
</feature>
<dbReference type="Proteomes" id="UP001314681">
    <property type="component" value="Unassembled WGS sequence"/>
</dbReference>
<evidence type="ECO:0000256" key="3">
    <source>
        <dbReference type="ARBA" id="ARBA00022729"/>
    </source>
</evidence>
<feature type="compositionally biased region" description="Low complexity" evidence="4">
    <location>
        <begin position="46"/>
        <end position="62"/>
    </location>
</feature>
<organism evidence="7 8">
    <name type="scientific">Diplocloster modestus</name>
    <dbReference type="NCBI Taxonomy" id="2850322"/>
    <lineage>
        <taxon>Bacteria</taxon>
        <taxon>Bacillati</taxon>
        <taxon>Bacillota</taxon>
        <taxon>Clostridia</taxon>
        <taxon>Lachnospirales</taxon>
        <taxon>Lachnospiraceae</taxon>
        <taxon>Diplocloster</taxon>
    </lineage>
</organism>
<dbReference type="InterPro" id="IPR025997">
    <property type="entry name" value="SBP_2_dom"/>
</dbReference>
<dbReference type="InterPro" id="IPR028082">
    <property type="entry name" value="Peripla_BP_I"/>
</dbReference>
<accession>A0ABS6K770</accession>
<dbReference type="Pfam" id="PF13407">
    <property type="entry name" value="Peripla_BP_4"/>
    <property type="match status" value="1"/>
</dbReference>